<accession>A0ABP9DSZ5</accession>
<evidence type="ECO:0000313" key="2">
    <source>
        <dbReference type="EMBL" id="GAA4857368.1"/>
    </source>
</evidence>
<feature type="chain" id="PRO_5045868872" description="Secreted protein" evidence="1">
    <location>
        <begin position="22"/>
        <end position="292"/>
    </location>
</feature>
<dbReference type="Proteomes" id="UP001501752">
    <property type="component" value="Unassembled WGS sequence"/>
</dbReference>
<evidence type="ECO:0000256" key="1">
    <source>
        <dbReference type="SAM" id="SignalP"/>
    </source>
</evidence>
<dbReference type="PROSITE" id="PS51257">
    <property type="entry name" value="PROKAR_LIPOPROTEIN"/>
    <property type="match status" value="1"/>
</dbReference>
<name>A0ABP9DSZ5_9ACTN</name>
<comment type="caution">
    <text evidence="2">The sequence shown here is derived from an EMBL/GenBank/DDBJ whole genome shotgun (WGS) entry which is preliminary data.</text>
</comment>
<proteinExistence type="predicted"/>
<dbReference type="EMBL" id="BAABIS010000001">
    <property type="protein sequence ID" value="GAA4857368.1"/>
    <property type="molecule type" value="Genomic_DNA"/>
</dbReference>
<dbReference type="RefSeq" id="WP_345698099.1">
    <property type="nucleotide sequence ID" value="NZ_BAABIS010000001.1"/>
</dbReference>
<protein>
    <recommendedName>
        <fullName evidence="4">Secreted protein</fullName>
    </recommendedName>
</protein>
<keyword evidence="3" id="KW-1185">Reference proteome</keyword>
<gene>
    <name evidence="2" type="ORF">GCM10023235_38730</name>
</gene>
<evidence type="ECO:0000313" key="3">
    <source>
        <dbReference type="Proteomes" id="UP001501752"/>
    </source>
</evidence>
<sequence length="292" mass="29935">MRRALAAAAAAVLLLAGCASGGGPGAAPAGAVTPPPIAAAPAAPASGRGGMLGLPLSAYRSDDRQSEEHFRAVRALTAKCLRDAGFRVDPASLFRGSAPADVDNDTAMPGGAWGYLGTAAAAVQGFHARPAEGPGAAAAAAAPAGSEAERSMTERCTREGLQRLQLPESAESRLVSELFGASLVAVGKDHRVVAATAAWRECMAGAGFRVEDPETLVARYRRSPSVQPDELSAARADADCTATAGLAGIWFAVLAGYQQQQIERHGEQLAGMRRQLRERADRIAAVLAENGA</sequence>
<organism evidence="2 3">
    <name type="scientific">Kitasatospora terrestris</name>
    <dbReference type="NCBI Taxonomy" id="258051"/>
    <lineage>
        <taxon>Bacteria</taxon>
        <taxon>Bacillati</taxon>
        <taxon>Actinomycetota</taxon>
        <taxon>Actinomycetes</taxon>
        <taxon>Kitasatosporales</taxon>
        <taxon>Streptomycetaceae</taxon>
        <taxon>Kitasatospora</taxon>
    </lineage>
</organism>
<feature type="signal peptide" evidence="1">
    <location>
        <begin position="1"/>
        <end position="21"/>
    </location>
</feature>
<reference evidence="3" key="1">
    <citation type="journal article" date="2019" name="Int. J. Syst. Evol. Microbiol.">
        <title>The Global Catalogue of Microorganisms (GCM) 10K type strain sequencing project: providing services to taxonomists for standard genome sequencing and annotation.</title>
        <authorList>
            <consortium name="The Broad Institute Genomics Platform"/>
            <consortium name="The Broad Institute Genome Sequencing Center for Infectious Disease"/>
            <person name="Wu L."/>
            <person name="Ma J."/>
        </authorList>
    </citation>
    <scope>NUCLEOTIDE SEQUENCE [LARGE SCALE GENOMIC DNA]</scope>
    <source>
        <strain evidence="3">JCM 13006</strain>
    </source>
</reference>
<keyword evidence="1" id="KW-0732">Signal</keyword>
<evidence type="ECO:0008006" key="4">
    <source>
        <dbReference type="Google" id="ProtNLM"/>
    </source>
</evidence>